<dbReference type="EMBL" id="RHFK02000011">
    <property type="protein sequence ID" value="TWW68499.1"/>
    <property type="molecule type" value="Genomic_DNA"/>
</dbReference>
<dbReference type="PANTHER" id="PTHR13874">
    <property type="entry name" value="ENDOTHELIN"/>
    <property type="match status" value="1"/>
</dbReference>
<dbReference type="InterPro" id="IPR001928">
    <property type="entry name" value="Endothln-like_toxin"/>
</dbReference>
<comment type="caution">
    <text evidence="8">The sequence shown here is derived from an EMBL/GenBank/DDBJ whole genome shotgun (WGS) entry which is preliminary data.</text>
</comment>
<comment type="similarity">
    <text evidence="2">Belongs to the endothelin/sarafotoxin family.</text>
</comment>
<comment type="subcellular location">
    <subcellularLocation>
        <location evidence="1">Secreted</location>
    </subcellularLocation>
</comment>
<evidence type="ECO:0000259" key="7">
    <source>
        <dbReference type="SMART" id="SM00272"/>
    </source>
</evidence>
<evidence type="ECO:0000256" key="2">
    <source>
        <dbReference type="ARBA" id="ARBA00010959"/>
    </source>
</evidence>
<evidence type="ECO:0000256" key="1">
    <source>
        <dbReference type="ARBA" id="ARBA00004613"/>
    </source>
</evidence>
<dbReference type="Proteomes" id="UP000324091">
    <property type="component" value="Chromosome 19"/>
</dbReference>
<feature type="domain" description="Endothelin-like toxin" evidence="7">
    <location>
        <begin position="385"/>
        <end position="406"/>
    </location>
</feature>
<feature type="region of interest" description="Disordered" evidence="6">
    <location>
        <begin position="188"/>
        <end position="252"/>
    </location>
</feature>
<dbReference type="GO" id="GO:0005615">
    <property type="term" value="C:extracellular space"/>
    <property type="evidence" value="ECO:0007669"/>
    <property type="project" value="TreeGrafter"/>
</dbReference>
<evidence type="ECO:0000256" key="5">
    <source>
        <dbReference type="ARBA" id="ARBA00023322"/>
    </source>
</evidence>
<dbReference type="GO" id="GO:0031708">
    <property type="term" value="F:endothelin B receptor binding"/>
    <property type="evidence" value="ECO:0007669"/>
    <property type="project" value="TreeGrafter"/>
</dbReference>
<evidence type="ECO:0000256" key="4">
    <source>
        <dbReference type="ARBA" id="ARBA00022858"/>
    </source>
</evidence>
<gene>
    <name evidence="8" type="ORF">D4764_19G0002970</name>
</gene>
<evidence type="ECO:0000256" key="6">
    <source>
        <dbReference type="SAM" id="MobiDB-lite"/>
    </source>
</evidence>
<keyword evidence="3" id="KW-0964">Secreted</keyword>
<evidence type="ECO:0000256" key="3">
    <source>
        <dbReference type="ARBA" id="ARBA00022525"/>
    </source>
</evidence>
<dbReference type="PRINTS" id="PR00365">
    <property type="entry name" value="ENDOTHELIN"/>
</dbReference>
<dbReference type="PROSITE" id="PS00270">
    <property type="entry name" value="ENDOTHELIN"/>
    <property type="match status" value="2"/>
</dbReference>
<organism evidence="8 9">
    <name type="scientific">Takifugu flavidus</name>
    <name type="common">sansaifugu</name>
    <dbReference type="NCBI Taxonomy" id="433684"/>
    <lineage>
        <taxon>Eukaryota</taxon>
        <taxon>Metazoa</taxon>
        <taxon>Chordata</taxon>
        <taxon>Craniata</taxon>
        <taxon>Vertebrata</taxon>
        <taxon>Euteleostomi</taxon>
        <taxon>Actinopterygii</taxon>
        <taxon>Neopterygii</taxon>
        <taxon>Teleostei</taxon>
        <taxon>Neoteleostei</taxon>
        <taxon>Acanthomorphata</taxon>
        <taxon>Eupercaria</taxon>
        <taxon>Tetraodontiformes</taxon>
        <taxon>Tetradontoidea</taxon>
        <taxon>Tetraodontidae</taxon>
        <taxon>Takifugu</taxon>
    </lineage>
</organism>
<accession>A0A5C6NP82</accession>
<dbReference type="Pfam" id="PF00322">
    <property type="entry name" value="Endothelin"/>
    <property type="match status" value="1"/>
</dbReference>
<dbReference type="InterPro" id="IPR019764">
    <property type="entry name" value="Endothelin_toxin_CS"/>
</dbReference>
<dbReference type="GO" id="GO:0003100">
    <property type="term" value="P:regulation of systemic arterial blood pressure by endothelin"/>
    <property type="evidence" value="ECO:0007669"/>
    <property type="project" value="TreeGrafter"/>
</dbReference>
<proteinExistence type="inferred from homology"/>
<name>A0A5C6NP82_9TELE</name>
<dbReference type="SMART" id="SM00272">
    <property type="entry name" value="END"/>
    <property type="match status" value="2"/>
</dbReference>
<evidence type="ECO:0000313" key="9">
    <source>
        <dbReference type="Proteomes" id="UP000324091"/>
    </source>
</evidence>
<dbReference type="InterPro" id="IPR020475">
    <property type="entry name" value="Endothelin"/>
</dbReference>
<evidence type="ECO:0000313" key="8">
    <source>
        <dbReference type="EMBL" id="TWW68499.1"/>
    </source>
</evidence>
<reference evidence="8 9" key="1">
    <citation type="submission" date="2019-04" db="EMBL/GenBank/DDBJ databases">
        <title>Chromosome genome assembly for Takifugu flavidus.</title>
        <authorList>
            <person name="Xiao S."/>
        </authorList>
    </citation>
    <scope>NUCLEOTIDE SEQUENCE [LARGE SCALE GENOMIC DNA]</scope>
    <source>
        <strain evidence="8">HTHZ2018</strain>
        <tissue evidence="8">Muscle</tissue>
    </source>
</reference>
<dbReference type="GO" id="GO:0019229">
    <property type="term" value="P:regulation of vasoconstriction"/>
    <property type="evidence" value="ECO:0007669"/>
    <property type="project" value="InterPro"/>
</dbReference>
<keyword evidence="4" id="KW-0838">Vasoactive</keyword>
<protein>
    <submittedName>
        <fullName evidence="8">Endothelin-1 Preproendothelin-1</fullName>
    </submittedName>
</protein>
<keyword evidence="5" id="KW-0839">Vasoconstrictor</keyword>
<dbReference type="PANTHER" id="PTHR13874:SF12">
    <property type="entry name" value="ENDOTHELIN-3A"/>
    <property type="match status" value="1"/>
</dbReference>
<dbReference type="GO" id="GO:0014826">
    <property type="term" value="P:vein smooth muscle contraction"/>
    <property type="evidence" value="ECO:0007669"/>
    <property type="project" value="TreeGrafter"/>
</dbReference>
<dbReference type="GO" id="GO:0006874">
    <property type="term" value="P:intracellular calcium ion homeostasis"/>
    <property type="evidence" value="ECO:0007669"/>
    <property type="project" value="TreeGrafter"/>
</dbReference>
<keyword evidence="9" id="KW-1185">Reference proteome</keyword>
<feature type="domain" description="Endothelin-like toxin" evidence="7">
    <location>
        <begin position="341"/>
        <end position="362"/>
    </location>
</feature>
<sequence length="435" mass="49331">MELDAPVIGDWRPSLTLTYQPGLSCQFSPNPSCPEPGLILPSFCIAGAASSLVKKKERAAIFPNPNQERAAIFRTYCRDKITAPSHITNMDEIPLTIDIPLTHQVEKKGPARWRYAQRGTRSRRSPWFSAATETDRALDEGRQILLHKDYEAAAGKLCHHMRVDCRRMGYDTVFMYCKSFHKINAEAEPVETPSGPTRDPEWSNQRPRVVQPETRSGPTRDPEWSNQRPGVVQPETPSGPTRDPEWSNQRPRSFYELTNSRTRQGRWDVGVAKRVTCDMLKTCSRTSVITWSCIIVPVVDVRHSGSLCPTKVTAPCVSIMSPTARDDRPELAHVGQRREKRCSCENQKDKECIFFCHIGIVWVNTPSHLVPYGFGSVRLRRNLSRCLCTQTEDAKCLSFCSFQSDGENDAVKKRTADRWKRRYRGAFWEKGAGTS</sequence>
<dbReference type="AlphaFoldDB" id="A0A5C6NP82"/>
<dbReference type="GO" id="GO:0005179">
    <property type="term" value="F:hormone activity"/>
    <property type="evidence" value="ECO:0007669"/>
    <property type="project" value="TreeGrafter"/>
</dbReference>